<dbReference type="SUPFAM" id="SSF63817">
    <property type="entry name" value="Sortase"/>
    <property type="match status" value="1"/>
</dbReference>
<dbReference type="CDD" id="cd05829">
    <property type="entry name" value="Sortase_F"/>
    <property type="match status" value="1"/>
</dbReference>
<evidence type="ECO:0000256" key="2">
    <source>
        <dbReference type="SAM" id="MobiDB-lite"/>
    </source>
</evidence>
<keyword evidence="1" id="KW-0378">Hydrolase</keyword>
<gene>
    <name evidence="3" type="ORF">JFN87_14560</name>
</gene>
<dbReference type="PROSITE" id="PS51257">
    <property type="entry name" value="PROKAR_LIPOPROTEIN"/>
    <property type="match status" value="1"/>
</dbReference>
<proteinExistence type="predicted"/>
<dbReference type="RefSeq" id="WP_209340459.1">
    <property type="nucleotide sequence ID" value="NZ_JAGIQL010000049.1"/>
</dbReference>
<feature type="compositionally biased region" description="Polar residues" evidence="2">
    <location>
        <begin position="40"/>
        <end position="53"/>
    </location>
</feature>
<protein>
    <submittedName>
        <fullName evidence="3">Class F sortase</fullName>
    </submittedName>
</protein>
<evidence type="ECO:0000256" key="1">
    <source>
        <dbReference type="ARBA" id="ARBA00022801"/>
    </source>
</evidence>
<dbReference type="InterPro" id="IPR005754">
    <property type="entry name" value="Sortase"/>
</dbReference>
<dbReference type="GO" id="GO:0016787">
    <property type="term" value="F:hydrolase activity"/>
    <property type="evidence" value="ECO:0007669"/>
    <property type="project" value="UniProtKB-KW"/>
</dbReference>
<dbReference type="AlphaFoldDB" id="A0A940M9E5"/>
<evidence type="ECO:0000313" key="4">
    <source>
        <dbReference type="Proteomes" id="UP000670475"/>
    </source>
</evidence>
<feature type="region of interest" description="Disordered" evidence="2">
    <location>
        <begin position="35"/>
        <end position="66"/>
    </location>
</feature>
<dbReference type="InterPro" id="IPR042001">
    <property type="entry name" value="Sortase_F"/>
</dbReference>
<dbReference type="Pfam" id="PF04203">
    <property type="entry name" value="Sortase"/>
    <property type="match status" value="1"/>
</dbReference>
<comment type="caution">
    <text evidence="3">The sequence shown here is derived from an EMBL/GenBank/DDBJ whole genome shotgun (WGS) entry which is preliminary data.</text>
</comment>
<dbReference type="EMBL" id="JAGIQL010000049">
    <property type="protein sequence ID" value="MBP0458714.1"/>
    <property type="molecule type" value="Genomic_DNA"/>
</dbReference>
<keyword evidence="4" id="KW-1185">Reference proteome</keyword>
<sequence>MSAYGTRSMAWGLATAACAGIWLVGTGLRPVTPPMPTAAQAFSDSAGPKSTRTPAGPAAGAKAGPAPLAASAPVRLRIPRIGVDAPMTGLGLTRDGRLAAPPRSDGNLAGWYEHGTTPGATGTAIVAGHVDTARGPAVFYNLGTLRKGDRIEITRRDGRTALFSVDAVEVYKNSAFPDHKVYAAANRPELRVITCGGGFSHRTGYEGNVVTYAHLTGSRP</sequence>
<accession>A0A940M9E5</accession>
<organism evidence="3 4">
    <name type="scientific">Streptomyces montanisoli</name>
    <dbReference type="NCBI Taxonomy" id="2798581"/>
    <lineage>
        <taxon>Bacteria</taxon>
        <taxon>Bacillati</taxon>
        <taxon>Actinomycetota</taxon>
        <taxon>Actinomycetes</taxon>
        <taxon>Kitasatosporales</taxon>
        <taxon>Streptomycetaceae</taxon>
        <taxon>Streptomyces</taxon>
    </lineage>
</organism>
<reference evidence="3" key="1">
    <citation type="submission" date="2021-03" db="EMBL/GenBank/DDBJ databases">
        <title>Whole genome sequence of Streptomyces bomunensis MMS17-BM035.</title>
        <authorList>
            <person name="Lee J.H."/>
        </authorList>
    </citation>
    <scope>NUCLEOTIDE SEQUENCE</scope>
    <source>
        <strain evidence="3">MMS17-BM035</strain>
    </source>
</reference>
<evidence type="ECO:0000313" key="3">
    <source>
        <dbReference type="EMBL" id="MBP0458714.1"/>
    </source>
</evidence>
<feature type="compositionally biased region" description="Low complexity" evidence="2">
    <location>
        <begin position="54"/>
        <end position="66"/>
    </location>
</feature>
<dbReference type="Proteomes" id="UP000670475">
    <property type="component" value="Unassembled WGS sequence"/>
</dbReference>
<dbReference type="Gene3D" id="2.40.260.10">
    <property type="entry name" value="Sortase"/>
    <property type="match status" value="1"/>
</dbReference>
<name>A0A940M9E5_9ACTN</name>
<dbReference type="InterPro" id="IPR023365">
    <property type="entry name" value="Sortase_dom-sf"/>
</dbReference>
<dbReference type="NCBIfam" id="NF033748">
    <property type="entry name" value="class_F_sortase"/>
    <property type="match status" value="1"/>
</dbReference>